<dbReference type="Gene3D" id="1.20.1280.50">
    <property type="match status" value="1"/>
</dbReference>
<dbReference type="InterPro" id="IPR050232">
    <property type="entry name" value="FBL13/AtMIF1-like"/>
</dbReference>
<dbReference type="InterPro" id="IPR055411">
    <property type="entry name" value="LRR_FXL15/At3g58940/PEG3-like"/>
</dbReference>
<comment type="caution">
    <text evidence="2">The sequence shown here is derived from an EMBL/GenBank/DDBJ whole genome shotgun (WGS) entry which is preliminary data.</text>
</comment>
<dbReference type="EMBL" id="JAJJMB010001752">
    <property type="protein sequence ID" value="KAI3955434.1"/>
    <property type="molecule type" value="Genomic_DNA"/>
</dbReference>
<protein>
    <recommendedName>
        <fullName evidence="1">FBD domain-containing protein</fullName>
    </recommendedName>
</protein>
<evidence type="ECO:0000313" key="3">
    <source>
        <dbReference type="Proteomes" id="UP001202328"/>
    </source>
</evidence>
<dbReference type="InterPro" id="IPR001810">
    <property type="entry name" value="F-box_dom"/>
</dbReference>
<name>A0AAD4XU04_9MAGN</name>
<dbReference type="InterPro" id="IPR006566">
    <property type="entry name" value="FBD"/>
</dbReference>
<dbReference type="AlphaFoldDB" id="A0AAD4XU04"/>
<dbReference type="Proteomes" id="UP001202328">
    <property type="component" value="Unassembled WGS sequence"/>
</dbReference>
<dbReference type="Pfam" id="PF00646">
    <property type="entry name" value="F-box"/>
    <property type="match status" value="1"/>
</dbReference>
<accession>A0AAD4XU04</accession>
<dbReference type="InterPro" id="IPR053781">
    <property type="entry name" value="F-box_AtFBL13-like"/>
</dbReference>
<dbReference type="SUPFAM" id="SSF52058">
    <property type="entry name" value="L domain-like"/>
    <property type="match status" value="1"/>
</dbReference>
<feature type="domain" description="FBD" evidence="1">
    <location>
        <begin position="381"/>
        <end position="455"/>
    </location>
</feature>
<dbReference type="InterPro" id="IPR032675">
    <property type="entry name" value="LRR_dom_sf"/>
</dbReference>
<dbReference type="SMART" id="SM00579">
    <property type="entry name" value="FBD"/>
    <property type="match status" value="1"/>
</dbReference>
<dbReference type="Pfam" id="PF24758">
    <property type="entry name" value="LRR_At5g56370"/>
    <property type="match status" value="1"/>
</dbReference>
<dbReference type="SUPFAM" id="SSF81383">
    <property type="entry name" value="F-box domain"/>
    <property type="match status" value="1"/>
</dbReference>
<keyword evidence="3" id="KW-1185">Reference proteome</keyword>
<dbReference type="PANTHER" id="PTHR31900">
    <property type="entry name" value="F-BOX/RNI SUPERFAMILY PROTEIN-RELATED"/>
    <property type="match status" value="1"/>
</dbReference>
<dbReference type="InterPro" id="IPR036047">
    <property type="entry name" value="F-box-like_dom_sf"/>
</dbReference>
<dbReference type="Gene3D" id="3.80.10.10">
    <property type="entry name" value="Ribonuclease Inhibitor"/>
    <property type="match status" value="1"/>
</dbReference>
<proteinExistence type="predicted"/>
<sequence>MVLKKEKQPEGSSIMVREEDRISKLPNPLLHHILFFLPFKNIVCTCVLAKRWRFVWSSVPNIEIGHWCSPDATARKLYMETIHFMDFMDRLFRFRDMSNIGKFSLSCNKHCDEDRVHSWLSAVVRHNVVEFSLLSKDERDSSMIPLLLFTCETLTMLKIEMPIYVDVPTNVHLPKLKVLQLINIRFTAGPLIEKLCSNCLVLEELEINNCTIEDIMEISISSHTLKRMFIDVPLCHQIDIDAPSLEVFQHKGTLAEVYDLFSFPSLIDANISLSDINDWMNGDHNIATNLLGHLFNVKRLVAGSCFLGALSCADDNAFGELPSFHNLTCLEVVWSSPDPIGSALMRLLQISLKLETLVFSHGIDARLCGEDNGWKLTTVPECLLSHLRVLEFHQFCGDQREIGAVKLFSENAKVLQSLIIYTSSALSRDLSSKLQVEEQLQMLPRASSNCKLTVQ</sequence>
<reference evidence="2" key="1">
    <citation type="submission" date="2022-04" db="EMBL/GenBank/DDBJ databases">
        <title>A functionally conserved STORR gene fusion in Papaver species that diverged 16.8 million years ago.</title>
        <authorList>
            <person name="Catania T."/>
        </authorList>
    </citation>
    <scope>NUCLEOTIDE SEQUENCE</scope>
    <source>
        <strain evidence="2">S-188037</strain>
    </source>
</reference>
<dbReference type="PANTHER" id="PTHR31900:SF30">
    <property type="entry name" value="SUPERFAMILY PROTEIN, PUTATIVE-RELATED"/>
    <property type="match status" value="1"/>
</dbReference>
<organism evidence="2 3">
    <name type="scientific">Papaver atlanticum</name>
    <dbReference type="NCBI Taxonomy" id="357466"/>
    <lineage>
        <taxon>Eukaryota</taxon>
        <taxon>Viridiplantae</taxon>
        <taxon>Streptophyta</taxon>
        <taxon>Embryophyta</taxon>
        <taxon>Tracheophyta</taxon>
        <taxon>Spermatophyta</taxon>
        <taxon>Magnoliopsida</taxon>
        <taxon>Ranunculales</taxon>
        <taxon>Papaveraceae</taxon>
        <taxon>Papaveroideae</taxon>
        <taxon>Papaver</taxon>
    </lineage>
</organism>
<evidence type="ECO:0000313" key="2">
    <source>
        <dbReference type="EMBL" id="KAI3955434.1"/>
    </source>
</evidence>
<evidence type="ECO:0000259" key="1">
    <source>
        <dbReference type="SMART" id="SM00579"/>
    </source>
</evidence>
<dbReference type="CDD" id="cd22160">
    <property type="entry name" value="F-box_AtFBL13-like"/>
    <property type="match status" value="1"/>
</dbReference>
<gene>
    <name evidence="2" type="ORF">MKW98_018535</name>
</gene>
<dbReference type="Pfam" id="PF08387">
    <property type="entry name" value="FBD"/>
    <property type="match status" value="1"/>
</dbReference>